<protein>
    <submittedName>
        <fullName evidence="1">Uncharacterized protein</fullName>
    </submittedName>
</protein>
<dbReference type="RefSeq" id="WP_317545922.1">
    <property type="nucleotide sequence ID" value="NZ_JAWLKB010000048.1"/>
</dbReference>
<dbReference type="EMBL" id="JAWLKB010000048">
    <property type="protein sequence ID" value="MDV6271461.1"/>
    <property type="molecule type" value="Genomic_DNA"/>
</dbReference>
<gene>
    <name evidence="1" type="ORF">R3Q16_33165</name>
</gene>
<feature type="non-terminal residue" evidence="1">
    <location>
        <position position="1"/>
    </location>
</feature>
<sequence length="69" mass="7546">DLGAPSGLRFEFEAAFDQPSSQGGRWVSAVRALTGAIRDPDVGWVHRRHEARVPTCAQTNNDLTQAEII</sequence>
<accession>A0ABU4C4P1</accession>
<reference evidence="1 2" key="1">
    <citation type="submission" date="2023-10" db="EMBL/GenBank/DDBJ databases">
        <title>Development of a sustainable strategy for remediation of hydrocarbon-contaminated territories based on the waste exchange concept.</title>
        <authorList>
            <person name="Krivoruchko A."/>
        </authorList>
    </citation>
    <scope>NUCLEOTIDE SEQUENCE [LARGE SCALE GENOMIC DNA]</scope>
    <source>
        <strain evidence="1 2">IEGM 1203</strain>
    </source>
</reference>
<keyword evidence="2" id="KW-1185">Reference proteome</keyword>
<name>A0ABU4C4P1_RHOGO</name>
<evidence type="ECO:0000313" key="1">
    <source>
        <dbReference type="EMBL" id="MDV6271461.1"/>
    </source>
</evidence>
<evidence type="ECO:0000313" key="2">
    <source>
        <dbReference type="Proteomes" id="UP001185927"/>
    </source>
</evidence>
<proteinExistence type="predicted"/>
<organism evidence="1 2">
    <name type="scientific">Rhodococcus globerulus</name>
    <dbReference type="NCBI Taxonomy" id="33008"/>
    <lineage>
        <taxon>Bacteria</taxon>
        <taxon>Bacillati</taxon>
        <taxon>Actinomycetota</taxon>
        <taxon>Actinomycetes</taxon>
        <taxon>Mycobacteriales</taxon>
        <taxon>Nocardiaceae</taxon>
        <taxon>Rhodococcus</taxon>
    </lineage>
</organism>
<dbReference type="Proteomes" id="UP001185927">
    <property type="component" value="Unassembled WGS sequence"/>
</dbReference>
<comment type="caution">
    <text evidence="1">The sequence shown here is derived from an EMBL/GenBank/DDBJ whole genome shotgun (WGS) entry which is preliminary data.</text>
</comment>